<dbReference type="EMBL" id="BOPG01000034">
    <property type="protein sequence ID" value="GIJ58230.1"/>
    <property type="molecule type" value="Genomic_DNA"/>
</dbReference>
<evidence type="ECO:0000256" key="4">
    <source>
        <dbReference type="ARBA" id="ARBA00023163"/>
    </source>
</evidence>
<comment type="caution">
    <text evidence="8">The sequence shown here is derived from an EMBL/GenBank/DDBJ whole genome shotgun (WGS) entry which is preliminary data.</text>
</comment>
<proteinExistence type="inferred from homology"/>
<evidence type="ECO:0000256" key="1">
    <source>
        <dbReference type="ARBA" id="ARBA00010641"/>
    </source>
</evidence>
<dbReference type="PANTHER" id="PTHR43133">
    <property type="entry name" value="RNA POLYMERASE ECF-TYPE SIGMA FACTO"/>
    <property type="match status" value="1"/>
</dbReference>
<dbReference type="PANTHER" id="PTHR43133:SF51">
    <property type="entry name" value="RNA POLYMERASE SIGMA FACTOR"/>
    <property type="match status" value="1"/>
</dbReference>
<evidence type="ECO:0000256" key="2">
    <source>
        <dbReference type="ARBA" id="ARBA00023015"/>
    </source>
</evidence>
<dbReference type="NCBIfam" id="TIGR02937">
    <property type="entry name" value="sigma70-ECF"/>
    <property type="match status" value="1"/>
</dbReference>
<dbReference type="AlphaFoldDB" id="A0A8J3ZAH9"/>
<feature type="region of interest" description="Disordered" evidence="5">
    <location>
        <begin position="314"/>
        <end position="390"/>
    </location>
</feature>
<dbReference type="InterPro" id="IPR039425">
    <property type="entry name" value="RNA_pol_sigma-70-like"/>
</dbReference>
<dbReference type="InterPro" id="IPR013325">
    <property type="entry name" value="RNA_pol_sigma_r2"/>
</dbReference>
<keyword evidence="6" id="KW-1133">Transmembrane helix</keyword>
<feature type="transmembrane region" description="Helical" evidence="6">
    <location>
        <begin position="286"/>
        <end position="305"/>
    </location>
</feature>
<comment type="similarity">
    <text evidence="1">Belongs to the sigma-70 factor family. ECF subfamily.</text>
</comment>
<dbReference type="Gene3D" id="1.10.10.10">
    <property type="entry name" value="Winged helix-like DNA-binding domain superfamily/Winged helix DNA-binding domain"/>
    <property type="match status" value="1"/>
</dbReference>
<dbReference type="GO" id="GO:0016987">
    <property type="term" value="F:sigma factor activity"/>
    <property type="evidence" value="ECO:0007669"/>
    <property type="project" value="UniProtKB-KW"/>
</dbReference>
<dbReference type="InterPro" id="IPR013324">
    <property type="entry name" value="RNA_pol_sigma_r3/r4-like"/>
</dbReference>
<feature type="compositionally biased region" description="Low complexity" evidence="5">
    <location>
        <begin position="344"/>
        <end position="356"/>
    </location>
</feature>
<gene>
    <name evidence="8" type="ORF">Vau01_057460</name>
</gene>
<evidence type="ECO:0000256" key="6">
    <source>
        <dbReference type="SAM" id="Phobius"/>
    </source>
</evidence>
<dbReference type="Gene3D" id="1.10.1740.10">
    <property type="match status" value="1"/>
</dbReference>
<keyword evidence="6" id="KW-0812">Transmembrane</keyword>
<evidence type="ECO:0000313" key="8">
    <source>
        <dbReference type="EMBL" id="GIJ58230.1"/>
    </source>
</evidence>
<keyword evidence="4" id="KW-0804">Transcription</keyword>
<evidence type="ECO:0000313" key="9">
    <source>
        <dbReference type="Proteomes" id="UP000612585"/>
    </source>
</evidence>
<dbReference type="InterPro" id="IPR014284">
    <property type="entry name" value="RNA_pol_sigma-70_dom"/>
</dbReference>
<reference evidence="8" key="1">
    <citation type="submission" date="2021-01" db="EMBL/GenBank/DDBJ databases">
        <title>Whole genome shotgun sequence of Virgisporangium aurantiacum NBRC 16421.</title>
        <authorList>
            <person name="Komaki H."/>
            <person name="Tamura T."/>
        </authorList>
    </citation>
    <scope>NUCLEOTIDE SEQUENCE</scope>
    <source>
        <strain evidence="8">NBRC 16421</strain>
    </source>
</reference>
<name>A0A8J3ZAH9_9ACTN</name>
<dbReference type="InterPro" id="IPR036388">
    <property type="entry name" value="WH-like_DNA-bd_sf"/>
</dbReference>
<keyword evidence="6" id="KW-0472">Membrane</keyword>
<dbReference type="GO" id="GO:0006352">
    <property type="term" value="P:DNA-templated transcription initiation"/>
    <property type="evidence" value="ECO:0007669"/>
    <property type="project" value="InterPro"/>
</dbReference>
<dbReference type="Pfam" id="PF04542">
    <property type="entry name" value="Sigma70_r2"/>
    <property type="match status" value="1"/>
</dbReference>
<feature type="transmembrane region" description="Helical" evidence="6">
    <location>
        <begin position="227"/>
        <end position="250"/>
    </location>
</feature>
<evidence type="ECO:0000259" key="7">
    <source>
        <dbReference type="Pfam" id="PF04542"/>
    </source>
</evidence>
<dbReference type="Proteomes" id="UP000612585">
    <property type="component" value="Unassembled WGS sequence"/>
</dbReference>
<keyword evidence="3" id="KW-0731">Sigma factor</keyword>
<feature type="domain" description="RNA polymerase sigma-70 region 2" evidence="7">
    <location>
        <begin position="25"/>
        <end position="91"/>
    </location>
</feature>
<feature type="region of interest" description="Disordered" evidence="5">
    <location>
        <begin position="469"/>
        <end position="489"/>
    </location>
</feature>
<sequence>MPPMEDRALVAALVAGDPRGLDGAYRRYAARLYAYSRTLLHDGEAAADVVQDTFVIAARQAGQLRDADRLAAWLYAIARNECRRHARASARHVPLEAAGDPVAEPLDPAAALQAHQVRELVHAAAAGLGDGDREVIELALRHGLAAGDMADVLGMPTNHVHARLSRARTALERAIGVLLVARAGGRDCPTLAALLVDWDGRLNPLLRKRIGRHLDGCATCSDRRSRLASPAALLAAYVAGPFAVAAGVLAEPDALRPVGHPVPVDAQTGFPKQTASLRVPTPRRRVLAAALLVLLALGAATVFVLSTGSAPAPLADRSGETPPAAPPATDSPTPGGTLSDEHGSASPAGPGDSAQPGGAGGSGDPGDPPPSRDPGGPGILGTPPPSREPAPFVLRVTRADPTCGADGATWTVTVSATGTRPIRSATLVVRAAPGAAPQRVTLRVDGSTLSGSTPPGRGPSAEWWIEATATDAATATTPARSTPTPCGRR</sequence>
<keyword evidence="9" id="KW-1185">Reference proteome</keyword>
<protein>
    <recommendedName>
        <fullName evidence="7">RNA polymerase sigma-70 region 2 domain-containing protein</fullName>
    </recommendedName>
</protein>
<dbReference type="SUPFAM" id="SSF88659">
    <property type="entry name" value="Sigma3 and sigma4 domains of RNA polymerase sigma factors"/>
    <property type="match status" value="1"/>
</dbReference>
<organism evidence="8 9">
    <name type="scientific">Virgisporangium aurantiacum</name>
    <dbReference type="NCBI Taxonomy" id="175570"/>
    <lineage>
        <taxon>Bacteria</taxon>
        <taxon>Bacillati</taxon>
        <taxon>Actinomycetota</taxon>
        <taxon>Actinomycetes</taxon>
        <taxon>Micromonosporales</taxon>
        <taxon>Micromonosporaceae</taxon>
        <taxon>Virgisporangium</taxon>
    </lineage>
</organism>
<dbReference type="SUPFAM" id="SSF88946">
    <property type="entry name" value="Sigma2 domain of RNA polymerase sigma factors"/>
    <property type="match status" value="1"/>
</dbReference>
<evidence type="ECO:0000256" key="3">
    <source>
        <dbReference type="ARBA" id="ARBA00023082"/>
    </source>
</evidence>
<keyword evidence="2" id="KW-0805">Transcription regulation</keyword>
<evidence type="ECO:0000256" key="5">
    <source>
        <dbReference type="SAM" id="MobiDB-lite"/>
    </source>
</evidence>
<dbReference type="InterPro" id="IPR007627">
    <property type="entry name" value="RNA_pol_sigma70_r2"/>
</dbReference>
<accession>A0A8J3ZAH9</accession>